<name>A0AA39NK61_ARMTA</name>
<dbReference type="InterPro" id="IPR046362">
    <property type="entry name" value="Zw10/DSL1_C_sf"/>
</dbReference>
<organism evidence="3 4">
    <name type="scientific">Armillaria tabescens</name>
    <name type="common">Ringless honey mushroom</name>
    <name type="synonym">Agaricus tabescens</name>
    <dbReference type="NCBI Taxonomy" id="1929756"/>
    <lineage>
        <taxon>Eukaryota</taxon>
        <taxon>Fungi</taxon>
        <taxon>Dikarya</taxon>
        <taxon>Basidiomycota</taxon>
        <taxon>Agaricomycotina</taxon>
        <taxon>Agaricomycetes</taxon>
        <taxon>Agaricomycetidae</taxon>
        <taxon>Agaricales</taxon>
        <taxon>Marasmiineae</taxon>
        <taxon>Physalacriaceae</taxon>
        <taxon>Desarmillaria</taxon>
    </lineage>
</organism>
<gene>
    <name evidence="3" type="ORF">EV420DRAFT_1617178</name>
</gene>
<feature type="region of interest" description="Disordered" evidence="1">
    <location>
        <begin position="420"/>
        <end position="568"/>
    </location>
</feature>
<dbReference type="RefSeq" id="XP_060337580.1">
    <property type="nucleotide sequence ID" value="XM_060475208.1"/>
</dbReference>
<dbReference type="GO" id="GO:1990423">
    <property type="term" value="C:RZZ complex"/>
    <property type="evidence" value="ECO:0007669"/>
    <property type="project" value="TreeGrafter"/>
</dbReference>
<feature type="domain" description="ZW10 C-terminal helical" evidence="2">
    <location>
        <begin position="721"/>
        <end position="846"/>
    </location>
</feature>
<dbReference type="EMBL" id="JAUEPS010000003">
    <property type="protein sequence ID" value="KAK0466988.1"/>
    <property type="molecule type" value="Genomic_DNA"/>
</dbReference>
<dbReference type="GeneID" id="85358756"/>
<evidence type="ECO:0000256" key="1">
    <source>
        <dbReference type="SAM" id="MobiDB-lite"/>
    </source>
</evidence>
<dbReference type="GO" id="GO:0005737">
    <property type="term" value="C:cytoplasm"/>
    <property type="evidence" value="ECO:0007669"/>
    <property type="project" value="GOC"/>
</dbReference>
<dbReference type="PANTHER" id="PTHR12205">
    <property type="entry name" value="CENTROMERE/KINETOCHORE PROTEIN ZW10"/>
    <property type="match status" value="1"/>
</dbReference>
<dbReference type="AlphaFoldDB" id="A0AA39NK61"/>
<protein>
    <submittedName>
        <fullName evidence="3">Centromere/kinetochore Zw10-domain-containing protein</fullName>
    </submittedName>
</protein>
<dbReference type="PANTHER" id="PTHR12205:SF0">
    <property type="entry name" value="CENTROMERE_KINETOCHORE PROTEIN ZW10 HOMOLOG"/>
    <property type="match status" value="1"/>
</dbReference>
<evidence type="ECO:0000313" key="4">
    <source>
        <dbReference type="Proteomes" id="UP001175211"/>
    </source>
</evidence>
<keyword evidence="4" id="KW-1185">Reference proteome</keyword>
<comment type="caution">
    <text evidence="3">The sequence shown here is derived from an EMBL/GenBank/DDBJ whole genome shotgun (WGS) entry which is preliminary data.</text>
</comment>
<evidence type="ECO:0000259" key="2">
    <source>
        <dbReference type="Pfam" id="PF22766"/>
    </source>
</evidence>
<dbReference type="GO" id="GO:0007094">
    <property type="term" value="P:mitotic spindle assembly checkpoint signaling"/>
    <property type="evidence" value="ECO:0007669"/>
    <property type="project" value="TreeGrafter"/>
</dbReference>
<feature type="compositionally biased region" description="Acidic residues" evidence="1">
    <location>
        <begin position="466"/>
        <end position="475"/>
    </location>
</feature>
<feature type="compositionally biased region" description="Polar residues" evidence="1">
    <location>
        <begin position="536"/>
        <end position="554"/>
    </location>
</feature>
<dbReference type="Proteomes" id="UP001175211">
    <property type="component" value="Unassembled WGS sequence"/>
</dbReference>
<accession>A0AA39NK61</accession>
<dbReference type="InterPro" id="IPR055148">
    <property type="entry name" value="ZW10_C_2"/>
</dbReference>
<evidence type="ECO:0000313" key="3">
    <source>
        <dbReference type="EMBL" id="KAK0466988.1"/>
    </source>
</evidence>
<proteinExistence type="predicted"/>
<sequence length="857" mass="95045">MAFPIPSHLPRRAPPQDVSSSILNKIDAATNESLNAALASSWIQELNDTIYATKKRIRERIHEDLPQFEQQLASAKSVQTRLQSLTSEVDSLSDKLSRPETGLIPTLMHSLTKHATLTQENAEANVLHDCLSHLLRCRTELESLDGLVNAGKLSDAVAACKEMEVLLTDVPLPLVQSNILVDLKNKFRSAKARTEDQLSEAYTRIISMSPESLIVRPSVQVRQSETMLDLSNVLSSLSEQALVNHLNILRRDLTTYYVDRILQEDISVTISSNEISCVHSSGENKIDSLSNVFSFLATHLFSSLPQPQQVQFPRSLCKPLSLSVLNNLLLPALPSSFKKLPPFLDLVRHAVEFEDKFIIGILGGDQHDNSIHNWADGVAGHYERRRRLQILDAARTLIMSLRNQYDVLTVEVELQTESRQPTVVPVQADDNPPAGDEDAWGFDDGKEETQAEGEVEGLESNGDGWGFDDELDAESDEGKRENGDNENDPGDAWNVSEETAWDDPWGDIPADEPAAPVPPTQTHEAADALAKAANKGKTSVNGNSPTSSRKTAATNVPHKPPEKRPPKLTLTETYLVSGQVMEILKIVEGVLNEGAELATSNIFPPSKSPKGNLLLQTAPSVVDLYKALYPVVFSGELKTALDAPLRFSNDCLYLSQELERIDAGAVKDRMQESQHRLEILGNSWLDDIIEQHRQSVDEIVRDGAVRFTFTGDQDRYDECEAALNKSKYYMAIGSVTEAALSRVLEDILALPDIPEVESRRLAELCRILHALEGLFVENPEQPSFVVAYAPSWLKYSYLSELLEASMADITYLFEEGALVDFEVDELVRLVRALFADTNLRTITVNKLLQGHPNRSDL</sequence>
<reference evidence="3" key="1">
    <citation type="submission" date="2023-06" db="EMBL/GenBank/DDBJ databases">
        <authorList>
            <consortium name="Lawrence Berkeley National Laboratory"/>
            <person name="Ahrendt S."/>
            <person name="Sahu N."/>
            <person name="Indic B."/>
            <person name="Wong-Bajracharya J."/>
            <person name="Merenyi Z."/>
            <person name="Ke H.-M."/>
            <person name="Monk M."/>
            <person name="Kocsube S."/>
            <person name="Drula E."/>
            <person name="Lipzen A."/>
            <person name="Balint B."/>
            <person name="Henrissat B."/>
            <person name="Andreopoulos B."/>
            <person name="Martin F.M."/>
            <person name="Harder C.B."/>
            <person name="Rigling D."/>
            <person name="Ford K.L."/>
            <person name="Foster G.D."/>
            <person name="Pangilinan J."/>
            <person name="Papanicolaou A."/>
            <person name="Barry K."/>
            <person name="LaButti K."/>
            <person name="Viragh M."/>
            <person name="Koriabine M."/>
            <person name="Yan M."/>
            <person name="Riley R."/>
            <person name="Champramary S."/>
            <person name="Plett K.L."/>
            <person name="Tsai I.J."/>
            <person name="Slot J."/>
            <person name="Sipos G."/>
            <person name="Plett J."/>
            <person name="Nagy L.G."/>
            <person name="Grigoriev I.V."/>
        </authorList>
    </citation>
    <scope>NUCLEOTIDE SEQUENCE</scope>
    <source>
        <strain evidence="3">CCBAS 213</strain>
    </source>
</reference>
<dbReference type="Pfam" id="PF22766">
    <property type="entry name" value="ZW10_C2"/>
    <property type="match status" value="1"/>
</dbReference>
<dbReference type="GO" id="GO:0006888">
    <property type="term" value="P:endoplasmic reticulum to Golgi vesicle-mediated transport"/>
    <property type="evidence" value="ECO:0007669"/>
    <property type="project" value="TreeGrafter"/>
</dbReference>
<dbReference type="Gene3D" id="1.10.357.150">
    <property type="match status" value="1"/>
</dbReference>